<evidence type="ECO:0000313" key="1">
    <source>
        <dbReference type="EMBL" id="AOU98885.1"/>
    </source>
</evidence>
<dbReference type="PANTHER" id="PTHR34655:SF2">
    <property type="entry name" value="PEROXIREDOXIN FAMILY PROTEIN"/>
    <property type="match status" value="1"/>
</dbReference>
<name>A0A1D8IR57_9GAMM</name>
<reference evidence="2" key="1">
    <citation type="submission" date="2016-09" db="EMBL/GenBank/DDBJ databases">
        <title>Acidihalobacter prosperus F5.</title>
        <authorList>
            <person name="Khaleque H.N."/>
            <person name="Ramsay J.P."/>
            <person name="Kaksonen A.H."/>
            <person name="Boxall N.J."/>
            <person name="Watkin E.L.J."/>
        </authorList>
    </citation>
    <scope>NUCLEOTIDE SEQUENCE [LARGE SCALE GENOMIC DNA]</scope>
    <source>
        <strain evidence="2">F5</strain>
    </source>
</reference>
<proteinExistence type="predicted"/>
<keyword evidence="2" id="KW-1185">Reference proteome</keyword>
<organism evidence="1 2">
    <name type="scientific">Acidihalobacter yilgarnensis</name>
    <dbReference type="NCBI Taxonomy" id="2819280"/>
    <lineage>
        <taxon>Bacteria</taxon>
        <taxon>Pseudomonadati</taxon>
        <taxon>Pseudomonadota</taxon>
        <taxon>Gammaproteobacteria</taxon>
        <taxon>Chromatiales</taxon>
        <taxon>Ectothiorhodospiraceae</taxon>
        <taxon>Acidihalobacter</taxon>
    </lineage>
</organism>
<accession>A0A1D8IR57</accession>
<dbReference type="Proteomes" id="UP000095401">
    <property type="component" value="Chromosome"/>
</dbReference>
<sequence length="134" mass="14810">MAEDQDHYLDNDEKTIVIVMTSGPSTPQRCATPFYLGAIMASMDVEVHIFFTMEGVRLMQCGIAESFAAMEGGKKIIDFIRDAKRAGVVLHVCQPALPGYKLDEDSDLIEEVDHVSRASVLADLVLRCDNVITF</sequence>
<dbReference type="RefSeq" id="WP_070079240.1">
    <property type="nucleotide sequence ID" value="NZ_CP017415.1"/>
</dbReference>
<dbReference type="Gene3D" id="3.40.1260.10">
    <property type="entry name" value="DsrEFH-like"/>
    <property type="match status" value="1"/>
</dbReference>
<dbReference type="SUPFAM" id="SSF75169">
    <property type="entry name" value="DsrEFH-like"/>
    <property type="match status" value="1"/>
</dbReference>
<dbReference type="EMBL" id="CP017415">
    <property type="protein sequence ID" value="AOU98885.1"/>
    <property type="molecule type" value="Genomic_DNA"/>
</dbReference>
<dbReference type="InterPro" id="IPR027396">
    <property type="entry name" value="DsrEFH-like"/>
</dbReference>
<dbReference type="PANTHER" id="PTHR34655">
    <property type="entry name" value="CONSERVED WITHIN P. AEROPHILUM"/>
    <property type="match status" value="1"/>
</dbReference>
<dbReference type="AlphaFoldDB" id="A0A1D8IR57"/>
<evidence type="ECO:0000313" key="2">
    <source>
        <dbReference type="Proteomes" id="UP000095401"/>
    </source>
</evidence>
<dbReference type="InterPro" id="IPR003787">
    <property type="entry name" value="Sulphur_relay_DsrE/F-like"/>
</dbReference>
<dbReference type="KEGG" id="aprs:BI364_13780"/>
<dbReference type="Pfam" id="PF02635">
    <property type="entry name" value="DsrE"/>
    <property type="match status" value="1"/>
</dbReference>
<protein>
    <submittedName>
        <fullName evidence="1">Sulfur reduction protein DsrE</fullName>
    </submittedName>
</protein>
<gene>
    <name evidence="1" type="ORF">BI364_13780</name>
</gene>